<dbReference type="SMART" id="SM01233">
    <property type="entry name" value="HABP4_PAI-RBP1"/>
    <property type="match status" value="1"/>
</dbReference>
<feature type="compositionally biased region" description="Basic and acidic residues" evidence="1">
    <location>
        <begin position="277"/>
        <end position="287"/>
    </location>
</feature>
<proteinExistence type="predicted"/>
<dbReference type="AlphaFoldDB" id="A0A7J7J2X6"/>
<feature type="region of interest" description="Disordered" evidence="1">
    <location>
        <begin position="27"/>
        <end position="120"/>
    </location>
</feature>
<evidence type="ECO:0000256" key="1">
    <source>
        <dbReference type="SAM" id="MobiDB-lite"/>
    </source>
</evidence>
<dbReference type="Pfam" id="PF04774">
    <property type="entry name" value="HABP4_PAI-RBP1"/>
    <property type="match status" value="1"/>
</dbReference>
<comment type="caution">
    <text evidence="3">The sequence shown here is derived from an EMBL/GenBank/DDBJ whole genome shotgun (WGS) entry which is preliminary data.</text>
</comment>
<accession>A0A7J7J2X6</accession>
<dbReference type="OrthoDB" id="6022699at2759"/>
<evidence type="ECO:0000313" key="3">
    <source>
        <dbReference type="EMBL" id="KAF6020519.1"/>
    </source>
</evidence>
<keyword evidence="4" id="KW-1185">Reference proteome</keyword>
<feature type="compositionally biased region" description="Basic and acidic residues" evidence="1">
    <location>
        <begin position="75"/>
        <end position="97"/>
    </location>
</feature>
<sequence>MVTNFKLVKRCPNIKSKVKVEKGVDNRFRENRPNDQQRYDVFEKESSGGFGHRGARRGSAGFRGGRGGSRGGFSRRLDRHSGSERTGVKAVEKKEGFGSHNWGGQIDAQLNNSTQPDNKADVNELSEGAVKDGDQEITNEQEPLEYAEAEKLEMTLDEWKASQATSRVKKEFNVRLAGEGEDPKQWKKTVALEPRKRLESSEYAEELDDDSYKVEGTRSALDKLNIQIKFNTDNNMHGSSSGRGRGRGRGFGNSRPPRSGGFDRKFRKGSGGGGFQKSERSAPKMDNEFEFPSLGSK</sequence>
<dbReference type="EMBL" id="VXIV02003165">
    <property type="protein sequence ID" value="KAF6020519.1"/>
    <property type="molecule type" value="Genomic_DNA"/>
</dbReference>
<feature type="compositionally biased region" description="Polar residues" evidence="1">
    <location>
        <begin position="108"/>
        <end position="117"/>
    </location>
</feature>
<name>A0A7J7J2X6_BUGNE</name>
<evidence type="ECO:0000259" key="2">
    <source>
        <dbReference type="SMART" id="SM01233"/>
    </source>
</evidence>
<feature type="compositionally biased region" description="Gly residues" evidence="1">
    <location>
        <begin position="61"/>
        <end position="71"/>
    </location>
</feature>
<feature type="compositionally biased region" description="Basic and acidic residues" evidence="1">
    <location>
        <begin position="27"/>
        <end position="46"/>
    </location>
</feature>
<dbReference type="InterPro" id="IPR039764">
    <property type="entry name" value="HABP4/SERBP1-like"/>
</dbReference>
<dbReference type="Proteomes" id="UP000593567">
    <property type="component" value="Unassembled WGS sequence"/>
</dbReference>
<gene>
    <name evidence="3" type="ORF">EB796_021176</name>
</gene>
<dbReference type="GO" id="GO:0005634">
    <property type="term" value="C:nucleus"/>
    <property type="evidence" value="ECO:0007669"/>
    <property type="project" value="TreeGrafter"/>
</dbReference>
<evidence type="ECO:0000313" key="4">
    <source>
        <dbReference type="Proteomes" id="UP000593567"/>
    </source>
</evidence>
<reference evidence="3" key="1">
    <citation type="submission" date="2020-06" db="EMBL/GenBank/DDBJ databases">
        <title>Draft genome of Bugula neritina, a colonial animal packing powerful symbionts and potential medicines.</title>
        <authorList>
            <person name="Rayko M."/>
        </authorList>
    </citation>
    <scope>NUCLEOTIDE SEQUENCE [LARGE SCALE GENOMIC DNA]</scope>
    <source>
        <strain evidence="3">Kwan_BN1</strain>
    </source>
</reference>
<dbReference type="GO" id="GO:0005737">
    <property type="term" value="C:cytoplasm"/>
    <property type="evidence" value="ECO:0007669"/>
    <property type="project" value="TreeGrafter"/>
</dbReference>
<dbReference type="PANTHER" id="PTHR12299:SF17">
    <property type="entry name" value="AT19571P-RELATED"/>
    <property type="match status" value="1"/>
</dbReference>
<organism evidence="3 4">
    <name type="scientific">Bugula neritina</name>
    <name type="common">Brown bryozoan</name>
    <name type="synonym">Sertularia neritina</name>
    <dbReference type="NCBI Taxonomy" id="10212"/>
    <lineage>
        <taxon>Eukaryota</taxon>
        <taxon>Metazoa</taxon>
        <taxon>Spiralia</taxon>
        <taxon>Lophotrochozoa</taxon>
        <taxon>Bryozoa</taxon>
        <taxon>Gymnolaemata</taxon>
        <taxon>Cheilostomatida</taxon>
        <taxon>Flustrina</taxon>
        <taxon>Buguloidea</taxon>
        <taxon>Bugulidae</taxon>
        <taxon>Bugula</taxon>
    </lineage>
</organism>
<protein>
    <recommendedName>
        <fullName evidence="2">Hyaluronan/mRNA-binding protein domain-containing protein</fullName>
    </recommendedName>
</protein>
<dbReference type="InterPro" id="IPR006861">
    <property type="entry name" value="HABP4_PAIRBP1-bd"/>
</dbReference>
<dbReference type="PANTHER" id="PTHR12299">
    <property type="entry name" value="HYALURONIC ACID-BINDING PROTEIN 4"/>
    <property type="match status" value="1"/>
</dbReference>
<feature type="region of interest" description="Disordered" evidence="1">
    <location>
        <begin position="229"/>
        <end position="297"/>
    </location>
</feature>
<dbReference type="GO" id="GO:0003723">
    <property type="term" value="F:RNA binding"/>
    <property type="evidence" value="ECO:0007669"/>
    <property type="project" value="InterPro"/>
</dbReference>
<feature type="domain" description="Hyaluronan/mRNA-binding protein" evidence="2">
    <location>
        <begin position="74"/>
        <end position="180"/>
    </location>
</feature>